<keyword evidence="5" id="KW-1185">Reference proteome</keyword>
<feature type="region of interest" description="Disordered" evidence="1">
    <location>
        <begin position="1"/>
        <end position="29"/>
    </location>
</feature>
<evidence type="ECO:0000256" key="1">
    <source>
        <dbReference type="SAM" id="MobiDB-lite"/>
    </source>
</evidence>
<dbReference type="EMBL" id="AP025730">
    <property type="protein sequence ID" value="BDI03429.1"/>
    <property type="molecule type" value="Genomic_DNA"/>
</dbReference>
<dbReference type="InterPro" id="IPR024983">
    <property type="entry name" value="CHAT_dom"/>
</dbReference>
<dbReference type="Pfam" id="PF12770">
    <property type="entry name" value="CHAT"/>
    <property type="match status" value="1"/>
</dbReference>
<dbReference type="Proteomes" id="UP001057498">
    <property type="component" value="Chromosome"/>
</dbReference>
<dbReference type="InterPro" id="IPR055803">
    <property type="entry name" value="DUF7379"/>
</dbReference>
<evidence type="ECO:0000259" key="2">
    <source>
        <dbReference type="Pfam" id="PF12770"/>
    </source>
</evidence>
<feature type="domain" description="CHAT" evidence="2">
    <location>
        <begin position="1395"/>
        <end position="1686"/>
    </location>
</feature>
<dbReference type="InterPro" id="IPR029058">
    <property type="entry name" value="AB_hydrolase_fold"/>
</dbReference>
<sequence length="2048" mass="218778">MRARTPVPAPDPTPGPTPATASVPASGAVRAPLPNLPTLHLPVASSSEHAEVPALLARTRRRGATGSAGDEGGVESLVPSLRVVRRWVLAAPSRGEAPAATEALPPDRRLLALEGPDGSTVFMRADALAEQLQRSRPELVRDDGSIDFAAFGARDAASRGLGDWVWKQVCHLVLDRDRITDLALEKAADLLGERVEDLAVAGLSTRGAKALMAAIEEQLAGEPGLYPWNGGPLDAATRCRDDQDPRLAPLVQGQSALVFIHGTGSHTLGGFGELTGSASWPLLQRQFAGRIFGFEHRTFSEGPIDNALALVDVLPAGARICLVTHSRGGLVGDLLCLATDATADGAGFDALVSAYRRSPRPDEREAEQRDPLRAQRREAQADEEQAKLRALAARLRDKRLKVNRYVRVAAPARGTALLSDSLDVFLSGLLTVVRKVGAWGVGAVAGALATPLAGQAAKVVAERSLELLARVVLEIADKRLQPQVVPGIEAMLPEAPLGMLLARAQRRSEVAMAVIAGDVESQNAGLLMRIGVMFTDWMLFERAAHDLVVDTASMYGGLADRPGTRAIFVQGGSVNHFRYFSDETRSAGTPLPQALQHWLCAETLPLPDAAPWGALEAEREKAPSPSRHRGADGPLPRLVIVPGIMGSHLQARRDRIWLDPADLALGGLSPIAMNAPGPVSADGLVELAYGALAEHLSASHEVTRFDYDWRQPVRLLGQQLAATLRAMLQQDGGRPLRLLVHSMGGLLTRAAFLADPALWDDLVASGGRLVMLGTPNHGSHLFVETLLGRSLMIRLLARADLRDSMQEVLDIVADFPGALDLLPAPGFIDSSGRPGLDYHDPATWQQLKSVHHDFWFGRELCGLPASAQLKRAGESWRALADTAWVQRHPDRVAYVFGKAPQTPCGLRLQRSSGVLVLNTSRGDGAVTWASGRLPGLPEDRCWFMPVDHVGLTNCPLYFGEVEALLLNGTPLRLGRLPVSRAGDDDEAVTERGSVPPPAYPGRDELVVRLLGATPAPRLPPRSERPGLQVRVRAMDVRFAQVPVLCGHYRGDPIAGAESLIDRDLVDGALRRRAQLGIHAGEAGSAAVVLMPRSPAEVRQGLGRGALVVGLGEMGRLSAERVAEAVRAGVLRYLMHADDRAVEEAAQGATATAAGAATTPRPLRLASLLIGANSAAQLTIEESVRAVVLGVLRANAEFADGLRQAEGAGRRRPDPVQVGELDLVELYRDAAITAAHAVARLPDSLADELRPLAARLDVAQELLSSDSARERLSLQPGSDYWPRLQISDADREETDCGGDCYDIRLRHSIPPDALRQILTLYGSPAQAEALRTRLPLPTGLDLPPLLRYAERFRFVHLGERAGAPVLVQQRQPGLVEQLVAQAVSGPDATADDAQHRIGNTLFQLLLPLELKATLRQGNNLILVVDEASANLPWEMLAADGEPLALRTRLVRQLLTARVRREPRSSDPLTACVIANPSTAGFHAQFGGPDWRPTPGQVDRLVSLDGAQDEGELVAQTLQRAGYDVLQTAPDARASEVFTALFSRAHRVLVIAAHGIHGLRAADGSWRSGVVLSDGLVLSAAEIGLMERVPDVVFLSCCHLGKVGSGAGASHRLAYSLARELIEMGVRCVVAAGWAVDDVAAQVFSTHFFAQMADAGAPFADAVLSARRQARHECPQRNTWGAYQAYGDPQFRLRAGASGTGSAAVLRAPEELLQWLEGARLDARRHAGSGTPAEEAAQLQRRLAQVRQRLADLPPAWAERPEVLHAQGLLCAEYGEAGFESACELLQRAIAAQALRGEVPLRAVEQLANFEARSASALLRAGDAPGALARVQRAVARLELLLAMACADPAGAPATAVAASAPGNPERLALLGSARKRKAEILLDLPDQGWPQIEGELRAARDAYLRAEQSTGSGRGPDSYAVLNRLQLDALLGEPADGRADLIAQVQTAAADRFAQGLSPWDALAQGDGELTRWLFGKGAAPAGSLEQLVEGYGNVIGKVLLSGRELHSVLEQQRLLARFLAARKRSGDVSRARVLEQLVKRLSKGAGPG</sequence>
<feature type="region of interest" description="Disordered" evidence="1">
    <location>
        <begin position="357"/>
        <end position="379"/>
    </location>
</feature>
<evidence type="ECO:0000313" key="4">
    <source>
        <dbReference type="EMBL" id="BDI03429.1"/>
    </source>
</evidence>
<feature type="compositionally biased region" description="Basic and acidic residues" evidence="1">
    <location>
        <begin position="359"/>
        <end position="379"/>
    </location>
</feature>
<dbReference type="Pfam" id="PF24096">
    <property type="entry name" value="DUF7379"/>
    <property type="match status" value="1"/>
</dbReference>
<evidence type="ECO:0008006" key="6">
    <source>
        <dbReference type="Google" id="ProtNLM"/>
    </source>
</evidence>
<proteinExistence type="predicted"/>
<evidence type="ECO:0000313" key="5">
    <source>
        <dbReference type="Proteomes" id="UP001057498"/>
    </source>
</evidence>
<feature type="compositionally biased region" description="Low complexity" evidence="1">
    <location>
        <begin position="18"/>
        <end position="28"/>
    </location>
</feature>
<protein>
    <recommendedName>
        <fullName evidence="6">CHAT domain-containing protein</fullName>
    </recommendedName>
</protein>
<reference evidence="4" key="1">
    <citation type="submission" date="2022-04" db="EMBL/GenBank/DDBJ databases">
        <title>Whole genome sequence of Sphaerotilus sp. FB-5.</title>
        <authorList>
            <person name="Takeda M."/>
            <person name="Narihara S."/>
            <person name="Akimoto M."/>
            <person name="Akimoto R."/>
            <person name="Nishiyashiki S."/>
            <person name="Murakami T."/>
        </authorList>
    </citation>
    <scope>NUCLEOTIDE SEQUENCE</scope>
    <source>
        <strain evidence="4">FB-5</strain>
    </source>
</reference>
<evidence type="ECO:0000259" key="3">
    <source>
        <dbReference type="Pfam" id="PF24096"/>
    </source>
</evidence>
<organism evidence="4 5">
    <name type="scientific">Sphaerotilus microaerophilus</name>
    <dbReference type="NCBI Taxonomy" id="2914710"/>
    <lineage>
        <taxon>Bacteria</taxon>
        <taxon>Pseudomonadati</taxon>
        <taxon>Pseudomonadota</taxon>
        <taxon>Betaproteobacteria</taxon>
        <taxon>Burkholderiales</taxon>
        <taxon>Sphaerotilaceae</taxon>
        <taxon>Sphaerotilus</taxon>
    </lineage>
</organism>
<gene>
    <name evidence="4" type="ORF">CATMQ487_03990</name>
</gene>
<dbReference type="PANTHER" id="PTHR37946">
    <property type="entry name" value="SLL1969 PROTEIN"/>
    <property type="match status" value="1"/>
</dbReference>
<dbReference type="Pfam" id="PF20308">
    <property type="entry name" value="TPR-S"/>
    <property type="match status" value="1"/>
</dbReference>
<dbReference type="Gene3D" id="3.40.50.1820">
    <property type="entry name" value="alpha/beta hydrolase"/>
    <property type="match status" value="1"/>
</dbReference>
<feature type="domain" description="DUF7379" evidence="3">
    <location>
        <begin position="257"/>
        <end position="339"/>
    </location>
</feature>
<dbReference type="RefSeq" id="WP_251971717.1">
    <property type="nucleotide sequence ID" value="NZ_AP025730.1"/>
</dbReference>
<dbReference type="InterPro" id="IPR046880">
    <property type="entry name" value="TPR-S"/>
</dbReference>
<name>A0ABN6PEH8_9BURK</name>
<dbReference type="PANTHER" id="PTHR37946:SF1">
    <property type="entry name" value="SLL1969 PROTEIN"/>
    <property type="match status" value="1"/>
</dbReference>
<accession>A0ABN6PEH8</accession>
<dbReference type="SUPFAM" id="SSF53474">
    <property type="entry name" value="alpha/beta-Hydrolases"/>
    <property type="match status" value="1"/>
</dbReference>
<feature type="compositionally biased region" description="Pro residues" evidence="1">
    <location>
        <begin position="7"/>
        <end position="17"/>
    </location>
</feature>